<dbReference type="AlphaFoldDB" id="A0A4P9ZTS2"/>
<feature type="transmembrane region" description="Helical" evidence="1">
    <location>
        <begin position="147"/>
        <end position="173"/>
    </location>
</feature>
<gene>
    <name evidence="2" type="ORF">BJ085DRAFT_35750</name>
</gene>
<proteinExistence type="predicted"/>
<feature type="transmembrane region" description="Helical" evidence="1">
    <location>
        <begin position="15"/>
        <end position="32"/>
    </location>
</feature>
<keyword evidence="3" id="KW-1185">Reference proteome</keyword>
<evidence type="ECO:0000256" key="1">
    <source>
        <dbReference type="SAM" id="Phobius"/>
    </source>
</evidence>
<dbReference type="OrthoDB" id="5546797at2759"/>
<feature type="transmembrane region" description="Helical" evidence="1">
    <location>
        <begin position="108"/>
        <end position="127"/>
    </location>
</feature>
<keyword evidence="1" id="KW-1133">Transmembrane helix</keyword>
<protein>
    <recommendedName>
        <fullName evidence="4">G-protein coupled receptors family 1 profile domain-containing protein</fullName>
    </recommendedName>
</protein>
<name>A0A4P9ZTS2_9FUNG</name>
<feature type="transmembrane region" description="Helical" evidence="1">
    <location>
        <begin position="77"/>
        <end position="101"/>
    </location>
</feature>
<feature type="transmembrane region" description="Helical" evidence="1">
    <location>
        <begin position="44"/>
        <end position="65"/>
    </location>
</feature>
<accession>A0A4P9ZTS2</accession>
<evidence type="ECO:0000313" key="2">
    <source>
        <dbReference type="EMBL" id="RKP36608.1"/>
    </source>
</evidence>
<keyword evidence="1" id="KW-0472">Membrane</keyword>
<keyword evidence="1" id="KW-0812">Transmembrane</keyword>
<feature type="transmembrane region" description="Helical" evidence="1">
    <location>
        <begin position="217"/>
        <end position="237"/>
    </location>
</feature>
<evidence type="ECO:0000313" key="3">
    <source>
        <dbReference type="Proteomes" id="UP000268162"/>
    </source>
</evidence>
<organism evidence="2 3">
    <name type="scientific">Dimargaris cristalligena</name>
    <dbReference type="NCBI Taxonomy" id="215637"/>
    <lineage>
        <taxon>Eukaryota</taxon>
        <taxon>Fungi</taxon>
        <taxon>Fungi incertae sedis</taxon>
        <taxon>Zoopagomycota</taxon>
        <taxon>Kickxellomycotina</taxon>
        <taxon>Dimargaritomycetes</taxon>
        <taxon>Dimargaritales</taxon>
        <taxon>Dimargaritaceae</taxon>
        <taxon>Dimargaris</taxon>
    </lineage>
</organism>
<sequence length="246" mass="27781">MDMNIPLSALWNLQLFRITGGLMMLIMCHNLYHSWFILVRKRQLLHILCFLMNLILTTLTLFVLLRDHLQLSCNVYTGLFFSCHTVSVAFSGVILLVKAYYASGKSNLVLYGLIVIHTVSVATNIYAETQIGVMYRPETTLCGNEISLPSFITSVATEFLFNLVVTFTFLIYIIRAYRRFSSNLYAVLVRDGMVAWIGTAICRGVLAFTLFKSVNSLAVVFISISVLATSCIITLQLRHTLGKNRR</sequence>
<feature type="transmembrane region" description="Helical" evidence="1">
    <location>
        <begin position="193"/>
        <end position="211"/>
    </location>
</feature>
<dbReference type="EMBL" id="ML002624">
    <property type="protein sequence ID" value="RKP36608.1"/>
    <property type="molecule type" value="Genomic_DNA"/>
</dbReference>
<dbReference type="Proteomes" id="UP000268162">
    <property type="component" value="Unassembled WGS sequence"/>
</dbReference>
<evidence type="ECO:0008006" key="4">
    <source>
        <dbReference type="Google" id="ProtNLM"/>
    </source>
</evidence>
<reference evidence="3" key="1">
    <citation type="journal article" date="2018" name="Nat. Microbiol.">
        <title>Leveraging single-cell genomics to expand the fungal tree of life.</title>
        <authorList>
            <person name="Ahrendt S.R."/>
            <person name="Quandt C.A."/>
            <person name="Ciobanu D."/>
            <person name="Clum A."/>
            <person name="Salamov A."/>
            <person name="Andreopoulos B."/>
            <person name="Cheng J.F."/>
            <person name="Woyke T."/>
            <person name="Pelin A."/>
            <person name="Henrissat B."/>
            <person name="Reynolds N.K."/>
            <person name="Benny G.L."/>
            <person name="Smith M.E."/>
            <person name="James T.Y."/>
            <person name="Grigoriev I.V."/>
        </authorList>
    </citation>
    <scope>NUCLEOTIDE SEQUENCE [LARGE SCALE GENOMIC DNA]</scope>
    <source>
        <strain evidence="3">RSA 468</strain>
    </source>
</reference>